<dbReference type="Pfam" id="PF01321">
    <property type="entry name" value="Creatinase_N"/>
    <property type="match status" value="1"/>
</dbReference>
<comment type="caution">
    <text evidence="5">The sequence shown here is derived from an EMBL/GenBank/DDBJ whole genome shotgun (WGS) entry which is preliminary data.</text>
</comment>
<dbReference type="InterPro" id="IPR000994">
    <property type="entry name" value="Pept_M24"/>
</dbReference>
<evidence type="ECO:0000313" key="6">
    <source>
        <dbReference type="Proteomes" id="UP000004528"/>
    </source>
</evidence>
<dbReference type="HOGENOM" id="CLU_017266_4_0_9"/>
<organism evidence="5 6">
    <name type="scientific">Weissella paramesenteroides ATCC 33313</name>
    <dbReference type="NCBI Taxonomy" id="585506"/>
    <lineage>
        <taxon>Bacteria</taxon>
        <taxon>Bacillati</taxon>
        <taxon>Bacillota</taxon>
        <taxon>Bacilli</taxon>
        <taxon>Lactobacillales</taxon>
        <taxon>Lactobacillaceae</taxon>
        <taxon>Weissella</taxon>
    </lineage>
</organism>
<dbReference type="PANTHER" id="PTHR46112">
    <property type="entry name" value="AMINOPEPTIDASE"/>
    <property type="match status" value="1"/>
</dbReference>
<dbReference type="InterPro" id="IPR036005">
    <property type="entry name" value="Creatinase/aminopeptidase-like"/>
</dbReference>
<accession>C5R8G8</accession>
<dbReference type="STRING" id="585506.HMPREF0877_0263"/>
<dbReference type="InterPro" id="IPR050659">
    <property type="entry name" value="Peptidase_M24B"/>
</dbReference>
<dbReference type="CDD" id="cd01092">
    <property type="entry name" value="APP-like"/>
    <property type="match status" value="1"/>
</dbReference>
<dbReference type="GO" id="GO:0004177">
    <property type="term" value="F:aminopeptidase activity"/>
    <property type="evidence" value="ECO:0007669"/>
    <property type="project" value="UniProtKB-ARBA"/>
</dbReference>
<dbReference type="EMBL" id="ACKU01000005">
    <property type="protein sequence ID" value="EER75462.1"/>
    <property type="molecule type" value="Genomic_DNA"/>
</dbReference>
<dbReference type="GO" id="GO:0102009">
    <property type="term" value="F:proline dipeptidase activity"/>
    <property type="evidence" value="ECO:0007669"/>
    <property type="project" value="UniProtKB-EC"/>
</dbReference>
<dbReference type="SUPFAM" id="SSF55920">
    <property type="entry name" value="Creatinase/aminopeptidase"/>
    <property type="match status" value="1"/>
</dbReference>
<dbReference type="PROSITE" id="PS00491">
    <property type="entry name" value="PROLINE_PEPTIDASE"/>
    <property type="match status" value="1"/>
</dbReference>
<dbReference type="Proteomes" id="UP000004528">
    <property type="component" value="Unassembled WGS sequence"/>
</dbReference>
<dbReference type="PANTHER" id="PTHR46112:SF3">
    <property type="entry name" value="AMINOPEPTIDASE YPDF"/>
    <property type="match status" value="1"/>
</dbReference>
<evidence type="ECO:0000259" key="4">
    <source>
        <dbReference type="Pfam" id="PF01321"/>
    </source>
</evidence>
<dbReference type="Gene3D" id="3.90.230.10">
    <property type="entry name" value="Creatinase/methionine aminopeptidase superfamily"/>
    <property type="match status" value="1"/>
</dbReference>
<name>C5R8G8_WEIPA</name>
<protein>
    <submittedName>
        <fullName evidence="5">Creatinase</fullName>
        <ecNumber evidence="5">3.4.13.9</ecNumber>
    </submittedName>
</protein>
<proteinExistence type="predicted"/>
<dbReference type="PRINTS" id="PR00599">
    <property type="entry name" value="MAPEPTIDASE"/>
</dbReference>
<sequence length="365" mass="39975">MRANMTTRIENVRQVFTPLKIDGLLVANGTNMQYLTGFTGGTGDGLVLIGKDKAALITDSRYEDAYRNQLPAGVELLVTRNYWGVAMAAARRFKIEKLGFEDTLAFRDFDYIDENFVGTDIAPVPDLVEALREIKDAEELNKLRHAADVAVAGFNDLLSELHVGMTEREVANLLDYKMKQHGADKPSFDTIVASGYRGALPHGTYSDKPIAQGELVTIDFGYYVEGYTSDITRTIAFGELDNESQNIYDVVLRAQKATIAAIKDGVSVSHLDDVARQIITDAGYGEQYTHSTGHGVGLDIHEGPILSGHVPAEEQIKTGMILTIEPGIYVTDKGGVRIEDDVIVTPDGFENLTEGITTDLIVIDR</sequence>
<dbReference type="EC" id="3.4.13.9" evidence="5"/>
<dbReference type="eggNOG" id="COG0006">
    <property type="taxonomic scope" value="Bacteria"/>
</dbReference>
<feature type="domain" description="Peptidase M24" evidence="3">
    <location>
        <begin position="142"/>
        <end position="345"/>
    </location>
</feature>
<keyword evidence="2 5" id="KW-0378">Hydrolase</keyword>
<dbReference type="InterPro" id="IPR001714">
    <property type="entry name" value="Pept_M24_MAP"/>
</dbReference>
<dbReference type="InterPro" id="IPR001131">
    <property type="entry name" value="Peptidase_M24B_aminopep-P_CS"/>
</dbReference>
<keyword evidence="5" id="KW-0224">Dipeptidase</keyword>
<evidence type="ECO:0000256" key="1">
    <source>
        <dbReference type="ARBA" id="ARBA00022723"/>
    </source>
</evidence>
<dbReference type="Pfam" id="PF00557">
    <property type="entry name" value="Peptidase_M24"/>
    <property type="match status" value="1"/>
</dbReference>
<dbReference type="Gene3D" id="3.40.350.10">
    <property type="entry name" value="Creatinase/prolidase N-terminal domain"/>
    <property type="match status" value="1"/>
</dbReference>
<gene>
    <name evidence="5" type="ORF">HMPREF0877_0263</name>
</gene>
<dbReference type="GO" id="GO:0046872">
    <property type="term" value="F:metal ion binding"/>
    <property type="evidence" value="ECO:0007669"/>
    <property type="project" value="UniProtKB-KW"/>
</dbReference>
<dbReference type="SUPFAM" id="SSF53092">
    <property type="entry name" value="Creatinase/prolidase N-terminal domain"/>
    <property type="match status" value="1"/>
</dbReference>
<dbReference type="AlphaFoldDB" id="C5R8G8"/>
<evidence type="ECO:0000256" key="2">
    <source>
        <dbReference type="ARBA" id="ARBA00022801"/>
    </source>
</evidence>
<reference evidence="5 6" key="1">
    <citation type="submission" date="2009-04" db="EMBL/GenBank/DDBJ databases">
        <authorList>
            <person name="Qin X."/>
            <person name="Bachman B."/>
            <person name="Battles P."/>
            <person name="Bell A."/>
            <person name="Bess C."/>
            <person name="Bickham C."/>
            <person name="Chaboub L."/>
            <person name="Chen D."/>
            <person name="Coyle M."/>
            <person name="Deiros D.R."/>
            <person name="Dinh H."/>
            <person name="Forbes L."/>
            <person name="Fowler G."/>
            <person name="Francisco L."/>
            <person name="Fu Q."/>
            <person name="Gubbala S."/>
            <person name="Hale W."/>
            <person name="Han Y."/>
            <person name="Hemphill L."/>
            <person name="Highlander S.K."/>
            <person name="Hirani K."/>
            <person name="Hogues M."/>
            <person name="Jackson L."/>
            <person name="Jakkamsetti A."/>
            <person name="Javaid M."/>
            <person name="Jiang H."/>
            <person name="Korchina V."/>
            <person name="Kovar C."/>
            <person name="Lara F."/>
            <person name="Lee S."/>
            <person name="Mata R."/>
            <person name="Mathew T."/>
            <person name="Moen C."/>
            <person name="Morales K."/>
            <person name="Munidasa M."/>
            <person name="Nazareth L."/>
            <person name="Ngo R."/>
            <person name="Nguyen L."/>
            <person name="Okwuonu G."/>
            <person name="Ongeri F."/>
            <person name="Patil S."/>
            <person name="Petrosino J."/>
            <person name="Pham C."/>
            <person name="Pham P."/>
            <person name="Pu L.-L."/>
            <person name="Puazo M."/>
            <person name="Raj R."/>
            <person name="Reid J."/>
            <person name="Rouhana J."/>
            <person name="Saada N."/>
            <person name="Shang Y."/>
            <person name="Simmons D."/>
            <person name="Thornton R."/>
            <person name="Warren J."/>
            <person name="Weissenberger G."/>
            <person name="Zhang J."/>
            <person name="Zhang L."/>
            <person name="Zhou C."/>
            <person name="Zhu D."/>
            <person name="Muzny D."/>
            <person name="Worley K."/>
            <person name="Gibbs R."/>
        </authorList>
    </citation>
    <scope>NUCLEOTIDE SEQUENCE [LARGE SCALE GENOMIC DNA]</scope>
    <source>
        <strain evidence="5 6">ATCC 33313</strain>
    </source>
</reference>
<dbReference type="RefSeq" id="WP_002827766.1">
    <property type="nucleotide sequence ID" value="NZ_GG697129.1"/>
</dbReference>
<feature type="domain" description="Creatinase N-terminal" evidence="4">
    <location>
        <begin position="8"/>
        <end position="134"/>
    </location>
</feature>
<dbReference type="GO" id="GO:0008235">
    <property type="term" value="F:metalloexopeptidase activity"/>
    <property type="evidence" value="ECO:0007669"/>
    <property type="project" value="UniProtKB-ARBA"/>
</dbReference>
<evidence type="ECO:0000259" key="3">
    <source>
        <dbReference type="Pfam" id="PF00557"/>
    </source>
</evidence>
<dbReference type="InterPro" id="IPR029149">
    <property type="entry name" value="Creatin/AminoP/Spt16_N"/>
</dbReference>
<evidence type="ECO:0000313" key="5">
    <source>
        <dbReference type="EMBL" id="EER75462.1"/>
    </source>
</evidence>
<dbReference type="InterPro" id="IPR000587">
    <property type="entry name" value="Creatinase_N"/>
</dbReference>
<keyword evidence="6" id="KW-1185">Reference proteome</keyword>
<keyword evidence="5" id="KW-0645">Protease</keyword>
<keyword evidence="1" id="KW-0479">Metal-binding</keyword>